<feature type="compositionally biased region" description="Low complexity" evidence="1">
    <location>
        <begin position="61"/>
        <end position="71"/>
    </location>
</feature>
<gene>
    <name evidence="2" type="ORF">LOC68_14035</name>
</gene>
<proteinExistence type="predicted"/>
<accession>A0A9X1MQ17</accession>
<dbReference type="RefSeq" id="WP_230219771.1">
    <property type="nucleotide sequence ID" value="NZ_JAJKFT010000010.1"/>
</dbReference>
<feature type="region of interest" description="Disordered" evidence="1">
    <location>
        <begin position="56"/>
        <end position="89"/>
    </location>
</feature>
<sequence>MTNNFNFFQWMRDGVKQAVLLGVNDAVEQIGMPVEQEQGKSDFLGLMGNVGETAAARKSISASTTGTATAGPRTKRLGRSLKDINTDSK</sequence>
<dbReference type="EMBL" id="JAJKFT010000010">
    <property type="protein sequence ID" value="MCC9629509.1"/>
    <property type="molecule type" value="Genomic_DNA"/>
</dbReference>
<reference evidence="2" key="1">
    <citation type="submission" date="2021-11" db="EMBL/GenBank/DDBJ databases">
        <title>Genome sequence.</title>
        <authorList>
            <person name="Sun Q."/>
        </authorList>
    </citation>
    <scope>NUCLEOTIDE SEQUENCE</scope>
    <source>
        <strain evidence="2">JC732</strain>
    </source>
</reference>
<keyword evidence="3" id="KW-1185">Reference proteome</keyword>
<organism evidence="2 3">
    <name type="scientific">Blastopirellula sediminis</name>
    <dbReference type="NCBI Taxonomy" id="2894196"/>
    <lineage>
        <taxon>Bacteria</taxon>
        <taxon>Pseudomonadati</taxon>
        <taxon>Planctomycetota</taxon>
        <taxon>Planctomycetia</taxon>
        <taxon>Pirellulales</taxon>
        <taxon>Pirellulaceae</taxon>
        <taxon>Blastopirellula</taxon>
    </lineage>
</organism>
<evidence type="ECO:0000256" key="1">
    <source>
        <dbReference type="SAM" id="MobiDB-lite"/>
    </source>
</evidence>
<feature type="compositionally biased region" description="Basic and acidic residues" evidence="1">
    <location>
        <begin position="80"/>
        <end position="89"/>
    </location>
</feature>
<evidence type="ECO:0000313" key="3">
    <source>
        <dbReference type="Proteomes" id="UP001139103"/>
    </source>
</evidence>
<dbReference type="AlphaFoldDB" id="A0A9X1MQ17"/>
<name>A0A9X1MQ17_9BACT</name>
<dbReference type="Proteomes" id="UP001139103">
    <property type="component" value="Unassembled WGS sequence"/>
</dbReference>
<comment type="caution">
    <text evidence="2">The sequence shown here is derived from an EMBL/GenBank/DDBJ whole genome shotgun (WGS) entry which is preliminary data.</text>
</comment>
<evidence type="ECO:0000313" key="2">
    <source>
        <dbReference type="EMBL" id="MCC9629509.1"/>
    </source>
</evidence>
<protein>
    <submittedName>
        <fullName evidence="2">Uncharacterized protein</fullName>
    </submittedName>
</protein>